<protein>
    <submittedName>
        <fullName evidence="1">Uncharacterized protein</fullName>
    </submittedName>
</protein>
<evidence type="ECO:0000313" key="2">
    <source>
        <dbReference type="Proteomes" id="UP001153076"/>
    </source>
</evidence>
<name>A0A9Q1JY47_9CARY</name>
<reference evidence="1" key="1">
    <citation type="submission" date="2022-04" db="EMBL/GenBank/DDBJ databases">
        <title>Carnegiea gigantea Genome sequencing and assembly v2.</title>
        <authorList>
            <person name="Copetti D."/>
            <person name="Sanderson M.J."/>
            <person name="Burquez A."/>
            <person name="Wojciechowski M.F."/>
        </authorList>
    </citation>
    <scope>NUCLEOTIDE SEQUENCE</scope>
    <source>
        <strain evidence="1">SGP5-SGP5p</strain>
        <tissue evidence="1">Aerial part</tissue>
    </source>
</reference>
<organism evidence="1 2">
    <name type="scientific">Carnegiea gigantea</name>
    <dbReference type="NCBI Taxonomy" id="171969"/>
    <lineage>
        <taxon>Eukaryota</taxon>
        <taxon>Viridiplantae</taxon>
        <taxon>Streptophyta</taxon>
        <taxon>Embryophyta</taxon>
        <taxon>Tracheophyta</taxon>
        <taxon>Spermatophyta</taxon>
        <taxon>Magnoliopsida</taxon>
        <taxon>eudicotyledons</taxon>
        <taxon>Gunneridae</taxon>
        <taxon>Pentapetalae</taxon>
        <taxon>Caryophyllales</taxon>
        <taxon>Cactineae</taxon>
        <taxon>Cactaceae</taxon>
        <taxon>Cactoideae</taxon>
        <taxon>Echinocereeae</taxon>
        <taxon>Carnegiea</taxon>
    </lineage>
</organism>
<keyword evidence="2" id="KW-1185">Reference proteome</keyword>
<accession>A0A9Q1JY47</accession>
<comment type="caution">
    <text evidence="1">The sequence shown here is derived from an EMBL/GenBank/DDBJ whole genome shotgun (WGS) entry which is preliminary data.</text>
</comment>
<proteinExistence type="predicted"/>
<dbReference type="Proteomes" id="UP001153076">
    <property type="component" value="Unassembled WGS sequence"/>
</dbReference>
<gene>
    <name evidence="1" type="ORF">Cgig2_004870</name>
</gene>
<dbReference type="AlphaFoldDB" id="A0A9Q1JY47"/>
<dbReference type="OrthoDB" id="1194411at2759"/>
<sequence>MMKTNVSIKDYDNYFNATALEKVNTERRGPKIYPTKGEFSPALHKLLTTRRNWGPTFQFRGRSTFMMGVMEWTKRVLTRFEEPLKQAGIFGVVGVSQFPYHFDANVWQAFGKLCGPQTNTLHHGASEVSHNKYPAAVAELLCVRAELCELHKAKHIYYDLWLDHFY</sequence>
<dbReference type="EMBL" id="JAKOGI010000558">
    <property type="protein sequence ID" value="KAJ8433132.1"/>
    <property type="molecule type" value="Genomic_DNA"/>
</dbReference>
<evidence type="ECO:0000313" key="1">
    <source>
        <dbReference type="EMBL" id="KAJ8433132.1"/>
    </source>
</evidence>